<evidence type="ECO:0000259" key="1">
    <source>
        <dbReference type="PROSITE" id="PS51186"/>
    </source>
</evidence>
<dbReference type="InterPro" id="IPR050276">
    <property type="entry name" value="MshD_Acetyltransferase"/>
</dbReference>
<dbReference type="EC" id="2.3.1.266" evidence="2"/>
<dbReference type="GO" id="GO:0005840">
    <property type="term" value="C:ribosome"/>
    <property type="evidence" value="ECO:0007669"/>
    <property type="project" value="UniProtKB-KW"/>
</dbReference>
<organism evidence="2 3">
    <name type="scientific">Lapidilactobacillus achengensis</name>
    <dbReference type="NCBI Taxonomy" id="2486000"/>
    <lineage>
        <taxon>Bacteria</taxon>
        <taxon>Bacillati</taxon>
        <taxon>Bacillota</taxon>
        <taxon>Bacilli</taxon>
        <taxon>Lactobacillales</taxon>
        <taxon>Lactobacillaceae</taxon>
        <taxon>Lapidilactobacillus</taxon>
    </lineage>
</organism>
<evidence type="ECO:0000313" key="3">
    <source>
        <dbReference type="Proteomes" id="UP001596310"/>
    </source>
</evidence>
<dbReference type="Pfam" id="PF00583">
    <property type="entry name" value="Acetyltransf_1"/>
    <property type="match status" value="1"/>
</dbReference>
<dbReference type="RefSeq" id="WP_164511123.1">
    <property type="nucleotide sequence ID" value="NZ_JBHSSM010000004.1"/>
</dbReference>
<dbReference type="PANTHER" id="PTHR43617:SF20">
    <property type="entry name" value="N-ALPHA-ACETYLTRANSFERASE RIMI"/>
    <property type="match status" value="1"/>
</dbReference>
<protein>
    <submittedName>
        <fullName evidence="2">Ribosomal protein S18-alanine N-acetyltransferase</fullName>
        <ecNumber evidence="2">2.3.1.266</ecNumber>
    </submittedName>
</protein>
<dbReference type="InterPro" id="IPR016181">
    <property type="entry name" value="Acyl_CoA_acyltransferase"/>
</dbReference>
<keyword evidence="2" id="KW-0689">Ribosomal protein</keyword>
<name>A0ABW1UJF4_9LACO</name>
<sequence>MKKFKQFFWPPVPNAPQPPTAKLPLQWQQGTTTMTLRRLVVADLNQALAIERDVYQEKMPWDRLTFMNEMTRQGDRLYLGLEANETELVGFIGAWFSSEEVHITNIALLSTWQRQGLGRRMMTFLIEVAQAQDCQRVTLEARVDNEPALGLYRQLGFKPVRIRHNYYEQEHADAVSMLLSLDPSQQPKK</sequence>
<feature type="domain" description="N-acetyltransferase" evidence="1">
    <location>
        <begin position="34"/>
        <end position="182"/>
    </location>
</feature>
<dbReference type="Gene3D" id="3.40.630.30">
    <property type="match status" value="1"/>
</dbReference>
<dbReference type="PROSITE" id="PS51186">
    <property type="entry name" value="GNAT"/>
    <property type="match status" value="1"/>
</dbReference>
<dbReference type="SUPFAM" id="SSF55729">
    <property type="entry name" value="Acyl-CoA N-acyltransferases (Nat)"/>
    <property type="match status" value="1"/>
</dbReference>
<dbReference type="CDD" id="cd04301">
    <property type="entry name" value="NAT_SF"/>
    <property type="match status" value="1"/>
</dbReference>
<reference evidence="3" key="1">
    <citation type="journal article" date="2019" name="Int. J. Syst. Evol. Microbiol.">
        <title>The Global Catalogue of Microorganisms (GCM) 10K type strain sequencing project: providing services to taxonomists for standard genome sequencing and annotation.</title>
        <authorList>
            <consortium name="The Broad Institute Genomics Platform"/>
            <consortium name="The Broad Institute Genome Sequencing Center for Infectious Disease"/>
            <person name="Wu L."/>
            <person name="Ma J."/>
        </authorList>
    </citation>
    <scope>NUCLEOTIDE SEQUENCE [LARGE SCALE GENOMIC DNA]</scope>
    <source>
        <strain evidence="3">CCM 8897</strain>
    </source>
</reference>
<keyword evidence="2" id="KW-0808">Transferase</keyword>
<evidence type="ECO:0000313" key="2">
    <source>
        <dbReference type="EMBL" id="MFC6314049.1"/>
    </source>
</evidence>
<dbReference type="EMBL" id="JBHSSM010000004">
    <property type="protein sequence ID" value="MFC6314049.1"/>
    <property type="molecule type" value="Genomic_DNA"/>
</dbReference>
<keyword evidence="2" id="KW-0012">Acyltransferase</keyword>
<accession>A0ABW1UJF4</accession>
<dbReference type="GO" id="GO:0008999">
    <property type="term" value="F:protein-N-terminal-alanine acetyltransferase activity"/>
    <property type="evidence" value="ECO:0007669"/>
    <property type="project" value="UniProtKB-EC"/>
</dbReference>
<comment type="caution">
    <text evidence="2">The sequence shown here is derived from an EMBL/GenBank/DDBJ whole genome shotgun (WGS) entry which is preliminary data.</text>
</comment>
<dbReference type="InterPro" id="IPR006464">
    <property type="entry name" value="AcTrfase_RimI/Ard1"/>
</dbReference>
<keyword evidence="2" id="KW-0687">Ribonucleoprotein</keyword>
<dbReference type="InterPro" id="IPR000182">
    <property type="entry name" value="GNAT_dom"/>
</dbReference>
<keyword evidence="3" id="KW-1185">Reference proteome</keyword>
<dbReference type="NCBIfam" id="TIGR01575">
    <property type="entry name" value="rimI"/>
    <property type="match status" value="1"/>
</dbReference>
<dbReference type="Proteomes" id="UP001596310">
    <property type="component" value="Unassembled WGS sequence"/>
</dbReference>
<dbReference type="PANTHER" id="PTHR43617">
    <property type="entry name" value="L-AMINO ACID N-ACETYLTRANSFERASE"/>
    <property type="match status" value="1"/>
</dbReference>
<proteinExistence type="predicted"/>
<gene>
    <name evidence="2" type="primary">rimI</name>
    <name evidence="2" type="ORF">ACFQHW_00495</name>
</gene>